<organism evidence="2 3">
    <name type="scientific">Anoxynatronum sibiricum</name>
    <dbReference type="NCBI Taxonomy" id="210623"/>
    <lineage>
        <taxon>Bacteria</taxon>
        <taxon>Bacillati</taxon>
        <taxon>Bacillota</taxon>
        <taxon>Clostridia</taxon>
        <taxon>Eubacteriales</taxon>
        <taxon>Clostridiaceae</taxon>
        <taxon>Anoxynatronum</taxon>
    </lineage>
</organism>
<dbReference type="RefSeq" id="WP_343187357.1">
    <property type="nucleotide sequence ID" value="NZ_JBCITM010000027.1"/>
</dbReference>
<gene>
    <name evidence="2" type="ORF">AAIG11_16430</name>
</gene>
<dbReference type="EMBL" id="JBCITM010000027">
    <property type="protein sequence ID" value="MEN1762077.1"/>
    <property type="molecule type" value="Genomic_DNA"/>
</dbReference>
<sequence length="111" mass="12130">MTVERLCQNKDLSLIAGANGLQREFEGIYIGDMLSWVMGRAQEKQLWITIQTNLNILAVALMADISCIVVAENADIPDETIEKANEEGVPLFQSSLTAYELAIKLSGADVS</sequence>
<evidence type="ECO:0000313" key="3">
    <source>
        <dbReference type="Proteomes" id="UP001407405"/>
    </source>
</evidence>
<keyword evidence="3" id="KW-1185">Reference proteome</keyword>
<feature type="domain" description="DRTGG" evidence="1">
    <location>
        <begin position="14"/>
        <end position="105"/>
    </location>
</feature>
<dbReference type="InterPro" id="IPR028979">
    <property type="entry name" value="Ser_kin/Pase_Hpr-like_N_sf"/>
</dbReference>
<name>A0ABU9VY48_9CLOT</name>
<accession>A0ABU9VY48</accession>
<dbReference type="Pfam" id="PF07085">
    <property type="entry name" value="DRTGG"/>
    <property type="match status" value="1"/>
</dbReference>
<reference evidence="2 3" key="1">
    <citation type="submission" date="2024-04" db="EMBL/GenBank/DDBJ databases">
        <title>Genome sequencing and metabolic network reconstruction of aminoacids and betaine degradation by Anoxynatronum sibiricum.</title>
        <authorList>
            <person name="Detkova E.N."/>
            <person name="Boltjanskaja Y.V."/>
            <person name="Mardanov A.V."/>
            <person name="Kevbrin V."/>
        </authorList>
    </citation>
    <scope>NUCLEOTIDE SEQUENCE [LARGE SCALE GENOMIC DNA]</scope>
    <source>
        <strain evidence="2 3">Z-7981</strain>
    </source>
</reference>
<protein>
    <submittedName>
        <fullName evidence="2">DRTGG domain-containing protein</fullName>
    </submittedName>
</protein>
<dbReference type="SUPFAM" id="SSF75138">
    <property type="entry name" value="HprK N-terminal domain-like"/>
    <property type="match status" value="1"/>
</dbReference>
<comment type="caution">
    <text evidence="2">The sequence shown here is derived from an EMBL/GenBank/DDBJ whole genome shotgun (WGS) entry which is preliminary data.</text>
</comment>
<proteinExistence type="predicted"/>
<evidence type="ECO:0000313" key="2">
    <source>
        <dbReference type="EMBL" id="MEN1762077.1"/>
    </source>
</evidence>
<dbReference type="Gene3D" id="3.40.1390.20">
    <property type="entry name" value="HprK N-terminal domain-like"/>
    <property type="match status" value="1"/>
</dbReference>
<evidence type="ECO:0000259" key="1">
    <source>
        <dbReference type="Pfam" id="PF07085"/>
    </source>
</evidence>
<dbReference type="Proteomes" id="UP001407405">
    <property type="component" value="Unassembled WGS sequence"/>
</dbReference>
<dbReference type="InterPro" id="IPR010766">
    <property type="entry name" value="DRTGG"/>
</dbReference>